<proteinExistence type="predicted"/>
<name>A0A420ECI7_9SPHN</name>
<dbReference type="AlphaFoldDB" id="A0A420ECI7"/>
<dbReference type="Proteomes" id="UP000284395">
    <property type="component" value="Unassembled WGS sequence"/>
</dbReference>
<evidence type="ECO:0000313" key="1">
    <source>
        <dbReference type="EMBL" id="RKF18390.1"/>
    </source>
</evidence>
<keyword evidence="2" id="KW-1185">Reference proteome</keyword>
<sequence>MSEVLSQMKSQFAITSLWLNQFRFNPHFLSRKKPQSFGLNTSIRHWGSRDKLLTEKVLAPLPTLYRPLKYVWQTQAAGGMPLNSLHSRQMRKIRE</sequence>
<reference evidence="1 2" key="1">
    <citation type="submission" date="2018-09" db="EMBL/GenBank/DDBJ databases">
        <title>Altererythrobacter spongiae sp. nov., isolated from a marine sponge.</title>
        <authorList>
            <person name="Zhuang L."/>
            <person name="Luo L."/>
        </authorList>
    </citation>
    <scope>NUCLEOTIDE SEQUENCE [LARGE SCALE GENOMIC DNA]</scope>
    <source>
        <strain evidence="1 2">HN-Y73</strain>
    </source>
</reference>
<organism evidence="1 2">
    <name type="scientific">Altericroceibacterium spongiae</name>
    <dbReference type="NCBI Taxonomy" id="2320269"/>
    <lineage>
        <taxon>Bacteria</taxon>
        <taxon>Pseudomonadati</taxon>
        <taxon>Pseudomonadota</taxon>
        <taxon>Alphaproteobacteria</taxon>
        <taxon>Sphingomonadales</taxon>
        <taxon>Erythrobacteraceae</taxon>
        <taxon>Altericroceibacterium</taxon>
    </lineage>
</organism>
<dbReference type="EMBL" id="RAPF01000009">
    <property type="protein sequence ID" value="RKF18390.1"/>
    <property type="molecule type" value="Genomic_DNA"/>
</dbReference>
<accession>A0A420ECI7</accession>
<protein>
    <submittedName>
        <fullName evidence="1">Uncharacterized protein</fullName>
    </submittedName>
</protein>
<gene>
    <name evidence="1" type="ORF">D6851_14730</name>
</gene>
<evidence type="ECO:0000313" key="2">
    <source>
        <dbReference type="Proteomes" id="UP000284395"/>
    </source>
</evidence>
<comment type="caution">
    <text evidence="1">The sequence shown here is derived from an EMBL/GenBank/DDBJ whole genome shotgun (WGS) entry which is preliminary data.</text>
</comment>